<keyword evidence="4 6" id="KW-0804">Transcription</keyword>
<dbReference type="PANTHER" id="PTHR12780">
    <property type="entry name" value="RNA POLYMERASE III DNA DIRECTED , 39KD SUBUNIT-RELATED"/>
    <property type="match status" value="1"/>
</dbReference>
<gene>
    <name evidence="8" type="ORF">OIDMADRAFT_128842</name>
</gene>
<dbReference type="InterPro" id="IPR036388">
    <property type="entry name" value="WH-like_DNA-bd_sf"/>
</dbReference>
<dbReference type="Proteomes" id="UP000054321">
    <property type="component" value="Unassembled WGS sequence"/>
</dbReference>
<dbReference type="FunCoup" id="A0A0C3H3D3">
    <property type="interactions" value="729"/>
</dbReference>
<dbReference type="OrthoDB" id="613763at2759"/>
<reference evidence="9" key="2">
    <citation type="submission" date="2015-01" db="EMBL/GenBank/DDBJ databases">
        <title>Evolutionary Origins and Diversification of the Mycorrhizal Mutualists.</title>
        <authorList>
            <consortium name="DOE Joint Genome Institute"/>
            <consortium name="Mycorrhizal Genomics Consortium"/>
            <person name="Kohler A."/>
            <person name="Kuo A."/>
            <person name="Nagy L.G."/>
            <person name="Floudas D."/>
            <person name="Copeland A."/>
            <person name="Barry K.W."/>
            <person name="Cichocki N."/>
            <person name="Veneault-Fourrey C."/>
            <person name="LaButti K."/>
            <person name="Lindquist E.A."/>
            <person name="Lipzen A."/>
            <person name="Lundell T."/>
            <person name="Morin E."/>
            <person name="Murat C."/>
            <person name="Riley R."/>
            <person name="Ohm R."/>
            <person name="Sun H."/>
            <person name="Tunlid A."/>
            <person name="Henrissat B."/>
            <person name="Grigoriev I.V."/>
            <person name="Hibbett D.S."/>
            <person name="Martin F."/>
        </authorList>
    </citation>
    <scope>NUCLEOTIDE SEQUENCE [LARGE SCALE GENOMIC DNA]</scope>
    <source>
        <strain evidence="9">Zn</strain>
    </source>
</reference>
<dbReference type="SUPFAM" id="SSF46785">
    <property type="entry name" value="Winged helix' DNA-binding domain"/>
    <property type="match status" value="1"/>
</dbReference>
<evidence type="ECO:0000256" key="3">
    <source>
        <dbReference type="ARBA" id="ARBA00022478"/>
    </source>
</evidence>
<dbReference type="InParanoid" id="A0A0C3H3D3"/>
<keyword evidence="3 6" id="KW-0240">DNA-directed RNA polymerase</keyword>
<dbReference type="EMBL" id="KN832881">
    <property type="protein sequence ID" value="KIM97924.1"/>
    <property type="molecule type" value="Genomic_DNA"/>
</dbReference>
<comment type="function">
    <text evidence="6">DNA-dependent RNA polymerase catalyzes the transcription of DNA into RNA using the four ribonucleoside triphosphates as substrates. Specific peripheric component of RNA polymerase III which synthesizes small RNAs, such as 5S rRNA and tRNAs.</text>
</comment>
<evidence type="ECO:0000256" key="5">
    <source>
        <dbReference type="ARBA" id="ARBA00023242"/>
    </source>
</evidence>
<proteinExistence type="inferred from homology"/>
<evidence type="ECO:0000256" key="7">
    <source>
        <dbReference type="SAM" id="MobiDB-lite"/>
    </source>
</evidence>
<evidence type="ECO:0000313" key="9">
    <source>
        <dbReference type="Proteomes" id="UP000054321"/>
    </source>
</evidence>
<reference evidence="8 9" key="1">
    <citation type="submission" date="2014-04" db="EMBL/GenBank/DDBJ databases">
        <authorList>
            <consortium name="DOE Joint Genome Institute"/>
            <person name="Kuo A."/>
            <person name="Martino E."/>
            <person name="Perotto S."/>
            <person name="Kohler A."/>
            <person name="Nagy L.G."/>
            <person name="Floudas D."/>
            <person name="Copeland A."/>
            <person name="Barry K.W."/>
            <person name="Cichocki N."/>
            <person name="Veneault-Fourrey C."/>
            <person name="LaButti K."/>
            <person name="Lindquist E.A."/>
            <person name="Lipzen A."/>
            <person name="Lundell T."/>
            <person name="Morin E."/>
            <person name="Murat C."/>
            <person name="Sun H."/>
            <person name="Tunlid A."/>
            <person name="Henrissat B."/>
            <person name="Grigoriev I.V."/>
            <person name="Hibbett D.S."/>
            <person name="Martin F."/>
            <person name="Nordberg H.P."/>
            <person name="Cantor M.N."/>
            <person name="Hua S.X."/>
        </authorList>
    </citation>
    <scope>NUCLEOTIDE SEQUENCE [LARGE SCALE GENOMIC DNA]</scope>
    <source>
        <strain evidence="8 9">Zn</strain>
    </source>
</reference>
<dbReference type="AlphaFoldDB" id="A0A0C3H3D3"/>
<dbReference type="InterPro" id="IPR036390">
    <property type="entry name" value="WH_DNA-bd_sf"/>
</dbReference>
<keyword evidence="9" id="KW-1185">Reference proteome</keyword>
<accession>A0A0C3H3D3</accession>
<dbReference type="Gene3D" id="1.10.10.10">
    <property type="entry name" value="Winged helix-like DNA-binding domain superfamily/Winged helix DNA-binding domain"/>
    <property type="match status" value="1"/>
</dbReference>
<comment type="subcellular location">
    <subcellularLocation>
        <location evidence="1 6">Nucleus</location>
    </subcellularLocation>
</comment>
<dbReference type="HOGENOM" id="CLU_033661_0_2_1"/>
<dbReference type="STRING" id="913774.A0A0C3H3D3"/>
<protein>
    <recommendedName>
        <fullName evidence="6">DNA-directed RNA polymerase III subunit RPC6</fullName>
        <shortName evidence="6">RNA polymerase III subunit C6</shortName>
    </recommendedName>
</protein>
<evidence type="ECO:0000256" key="2">
    <source>
        <dbReference type="ARBA" id="ARBA00011038"/>
    </source>
</evidence>
<evidence type="ECO:0000256" key="1">
    <source>
        <dbReference type="ARBA" id="ARBA00004123"/>
    </source>
</evidence>
<dbReference type="GO" id="GO:0005654">
    <property type="term" value="C:nucleoplasm"/>
    <property type="evidence" value="ECO:0007669"/>
    <property type="project" value="UniProtKB-ARBA"/>
</dbReference>
<dbReference type="InterPro" id="IPR016049">
    <property type="entry name" value="RNA_pol_Rpc34-like"/>
</dbReference>
<organism evidence="8 9">
    <name type="scientific">Oidiodendron maius (strain Zn)</name>
    <dbReference type="NCBI Taxonomy" id="913774"/>
    <lineage>
        <taxon>Eukaryota</taxon>
        <taxon>Fungi</taxon>
        <taxon>Dikarya</taxon>
        <taxon>Ascomycota</taxon>
        <taxon>Pezizomycotina</taxon>
        <taxon>Leotiomycetes</taxon>
        <taxon>Leotiomycetes incertae sedis</taxon>
        <taxon>Myxotrichaceae</taxon>
        <taxon>Oidiodendron</taxon>
    </lineage>
</organism>
<feature type="compositionally biased region" description="Low complexity" evidence="7">
    <location>
        <begin position="195"/>
        <end position="205"/>
    </location>
</feature>
<evidence type="ECO:0000256" key="6">
    <source>
        <dbReference type="PIRNR" id="PIRNR028763"/>
    </source>
</evidence>
<comment type="similarity">
    <text evidence="2 6">Belongs to the eukaryotic RPC34/RPC39 RNA polymerase subunit family.</text>
</comment>
<feature type="region of interest" description="Disordered" evidence="7">
    <location>
        <begin position="194"/>
        <end position="218"/>
    </location>
</feature>
<dbReference type="FunFam" id="1.10.10.10:FF:000116">
    <property type="entry name" value="DNA-directed RNA polymerase III subunit RPC6"/>
    <property type="match status" value="1"/>
</dbReference>
<dbReference type="GO" id="GO:0006383">
    <property type="term" value="P:transcription by RNA polymerase III"/>
    <property type="evidence" value="ECO:0007669"/>
    <property type="project" value="UniProtKB-UniRule"/>
</dbReference>
<dbReference type="PIRSF" id="PIRSF028763">
    <property type="entry name" value="RNA_pol_Rpc34"/>
    <property type="match status" value="1"/>
</dbReference>
<keyword evidence="5 6" id="KW-0539">Nucleus</keyword>
<name>A0A0C3H3D3_OIDMZ</name>
<dbReference type="GO" id="GO:0005737">
    <property type="term" value="C:cytoplasm"/>
    <property type="evidence" value="ECO:0007669"/>
    <property type="project" value="UniProtKB-ARBA"/>
</dbReference>
<dbReference type="Pfam" id="PF05158">
    <property type="entry name" value="RNA_pol_Rpc34"/>
    <property type="match status" value="1"/>
</dbReference>
<evidence type="ECO:0000256" key="4">
    <source>
        <dbReference type="ARBA" id="ARBA00023163"/>
    </source>
</evidence>
<dbReference type="InterPro" id="IPR007832">
    <property type="entry name" value="RNA_pol_Rpc34"/>
</dbReference>
<evidence type="ECO:0000313" key="8">
    <source>
        <dbReference type="EMBL" id="KIM97924.1"/>
    </source>
</evidence>
<dbReference type="GO" id="GO:0005666">
    <property type="term" value="C:RNA polymerase III complex"/>
    <property type="evidence" value="ECO:0007669"/>
    <property type="project" value="UniProtKB-UniRule"/>
</dbReference>
<sequence>MASGSTSTGQNIPSLKNALYDACVPFANVVFNQSVLFGLGIVKDGDLNTLLTVTQGLVDDKLFKVVHAEGLGWKLRTREEARKYRTLTPEQELVYGLIDEAGDDGIWTKTIKARSNLHDAVFRSAIKHLESKSMISDMKSVEHPTRKMYIKSSIQPSDRATGGPWYSDGELDEEFISTMMSILYEHIKKKTFYHSSSGGSSSLKPKQPKKVKKMSAEEAKALRDKGLGPLLKDEFRPEDLEEERAARRRRVDRYLPMPAGYQAYPTLDELTAYVENSQFTSQTLSASEVEQLLEIMCYDGRIEKVVAGPEGQAYRALRMSLKTEEDRLRNVLTEAPCGRCPVFDLCEEGGPVGPSNCEYFKEWLEL</sequence>